<dbReference type="Gene3D" id="1.10.630.10">
    <property type="entry name" value="Cytochrome P450"/>
    <property type="match status" value="1"/>
</dbReference>
<reference evidence="6" key="1">
    <citation type="submission" date="2023-10" db="EMBL/GenBank/DDBJ databases">
        <title>Genome assembly of Pristionchus species.</title>
        <authorList>
            <person name="Yoshida K."/>
            <person name="Sommer R.J."/>
        </authorList>
    </citation>
    <scope>NUCLEOTIDE SEQUENCE</scope>
    <source>
        <strain evidence="6">RS0144</strain>
    </source>
</reference>
<dbReference type="EMBL" id="BTSX01000004">
    <property type="protein sequence ID" value="GMS94018.1"/>
    <property type="molecule type" value="Genomic_DNA"/>
</dbReference>
<protein>
    <recommendedName>
        <fullName evidence="8">Cytochrome P450</fullName>
    </recommendedName>
</protein>
<dbReference type="Proteomes" id="UP001432027">
    <property type="component" value="Unassembled WGS sequence"/>
</dbReference>
<evidence type="ECO:0008006" key="8">
    <source>
        <dbReference type="Google" id="ProtNLM"/>
    </source>
</evidence>
<comment type="caution">
    <text evidence="6">The sequence shown here is derived from an EMBL/GenBank/DDBJ whole genome shotgun (WGS) entry which is preliminary data.</text>
</comment>
<dbReference type="InterPro" id="IPR001128">
    <property type="entry name" value="Cyt_P450"/>
</dbReference>
<dbReference type="PANTHER" id="PTHR24291">
    <property type="entry name" value="CYTOCHROME P450 FAMILY 4"/>
    <property type="match status" value="1"/>
</dbReference>
<dbReference type="AlphaFoldDB" id="A0AAV5TI57"/>
<dbReference type="Pfam" id="PF00067">
    <property type="entry name" value="p450"/>
    <property type="match status" value="1"/>
</dbReference>
<dbReference type="PRINTS" id="PR00463">
    <property type="entry name" value="EP450I"/>
</dbReference>
<evidence type="ECO:0000256" key="5">
    <source>
        <dbReference type="ARBA" id="ARBA00023033"/>
    </source>
</evidence>
<sequence>DIREEVDTFMFEGHDTTTSGMAWAVWCMACNPDIQERAYREIMEVLGNDCDRDLTREDMGKLQYLERCIKESMRLYPPVPFVSRQLQEDFMCGKRFPFISILLEYRRISPTPKRQCVNLPVRRPQKREYLSERVSIRPEQLST</sequence>
<feature type="non-terminal residue" evidence="6">
    <location>
        <position position="1"/>
    </location>
</feature>
<evidence type="ECO:0000256" key="1">
    <source>
        <dbReference type="ARBA" id="ARBA00001971"/>
    </source>
</evidence>
<evidence type="ECO:0000256" key="3">
    <source>
        <dbReference type="ARBA" id="ARBA00022617"/>
    </source>
</evidence>
<keyword evidence="5" id="KW-0560">Oxidoreductase</keyword>
<evidence type="ECO:0000313" key="6">
    <source>
        <dbReference type="EMBL" id="GMS94018.1"/>
    </source>
</evidence>
<dbReference type="GO" id="GO:0020037">
    <property type="term" value="F:heme binding"/>
    <property type="evidence" value="ECO:0007669"/>
    <property type="project" value="InterPro"/>
</dbReference>
<comment type="similarity">
    <text evidence="2">Belongs to the cytochrome P450 family.</text>
</comment>
<dbReference type="GO" id="GO:0016705">
    <property type="term" value="F:oxidoreductase activity, acting on paired donors, with incorporation or reduction of molecular oxygen"/>
    <property type="evidence" value="ECO:0007669"/>
    <property type="project" value="InterPro"/>
</dbReference>
<dbReference type="SUPFAM" id="SSF48264">
    <property type="entry name" value="Cytochrome P450"/>
    <property type="match status" value="1"/>
</dbReference>
<dbReference type="InterPro" id="IPR002401">
    <property type="entry name" value="Cyt_P450_E_grp-I"/>
</dbReference>
<dbReference type="GO" id="GO:0005506">
    <property type="term" value="F:iron ion binding"/>
    <property type="evidence" value="ECO:0007669"/>
    <property type="project" value="InterPro"/>
</dbReference>
<keyword evidence="3" id="KW-0479">Metal-binding</keyword>
<evidence type="ECO:0000313" key="7">
    <source>
        <dbReference type="Proteomes" id="UP001432027"/>
    </source>
</evidence>
<keyword evidence="7" id="KW-1185">Reference proteome</keyword>
<keyword evidence="4" id="KW-0408">Iron</keyword>
<keyword evidence="3" id="KW-0349">Heme</keyword>
<comment type="cofactor">
    <cofactor evidence="1">
        <name>heme</name>
        <dbReference type="ChEBI" id="CHEBI:30413"/>
    </cofactor>
</comment>
<organism evidence="6 7">
    <name type="scientific">Pristionchus entomophagus</name>
    <dbReference type="NCBI Taxonomy" id="358040"/>
    <lineage>
        <taxon>Eukaryota</taxon>
        <taxon>Metazoa</taxon>
        <taxon>Ecdysozoa</taxon>
        <taxon>Nematoda</taxon>
        <taxon>Chromadorea</taxon>
        <taxon>Rhabditida</taxon>
        <taxon>Rhabditina</taxon>
        <taxon>Diplogasteromorpha</taxon>
        <taxon>Diplogasteroidea</taxon>
        <taxon>Neodiplogasteridae</taxon>
        <taxon>Pristionchus</taxon>
    </lineage>
</organism>
<accession>A0AAV5TI57</accession>
<dbReference type="GO" id="GO:0004497">
    <property type="term" value="F:monooxygenase activity"/>
    <property type="evidence" value="ECO:0007669"/>
    <property type="project" value="UniProtKB-KW"/>
</dbReference>
<evidence type="ECO:0000256" key="2">
    <source>
        <dbReference type="ARBA" id="ARBA00010617"/>
    </source>
</evidence>
<dbReference type="InterPro" id="IPR036396">
    <property type="entry name" value="Cyt_P450_sf"/>
</dbReference>
<dbReference type="PANTHER" id="PTHR24291:SF130">
    <property type="entry name" value="CYTOCHROME P450 FAMILY"/>
    <property type="match status" value="1"/>
</dbReference>
<dbReference type="InterPro" id="IPR050196">
    <property type="entry name" value="Cytochrome_P450_Monoox"/>
</dbReference>
<proteinExistence type="inferred from homology"/>
<gene>
    <name evidence="6" type="ORF">PENTCL1PPCAC_16193</name>
</gene>
<evidence type="ECO:0000256" key="4">
    <source>
        <dbReference type="ARBA" id="ARBA00023004"/>
    </source>
</evidence>
<name>A0AAV5TI57_9BILA</name>
<keyword evidence="5" id="KW-0503">Monooxygenase</keyword>